<proteinExistence type="inferred from homology"/>
<evidence type="ECO:0000256" key="4">
    <source>
        <dbReference type="ARBA" id="ARBA00022475"/>
    </source>
</evidence>
<keyword evidence="5 13" id="KW-0812">Transmembrane</keyword>
<keyword evidence="15" id="KW-1185">Reference proteome</keyword>
<name>A0A1T0CKH2_9GAMM</name>
<dbReference type="PANTHER" id="PTHR33269:SF17">
    <property type="entry name" value="NADH-UBIQUINONE OXIDOREDUCTASE CHAIN 6"/>
    <property type="match status" value="1"/>
</dbReference>
<keyword evidence="4 13" id="KW-1003">Cell membrane</keyword>
<accession>A0A1T0CKH2</accession>
<organism evidence="14 15">
    <name type="scientific">Lwoffella lincolnii</name>
    <dbReference type="NCBI Taxonomy" id="90241"/>
    <lineage>
        <taxon>Bacteria</taxon>
        <taxon>Pseudomonadati</taxon>
        <taxon>Pseudomonadota</taxon>
        <taxon>Gammaproteobacteria</taxon>
        <taxon>Moraxellales</taxon>
        <taxon>Moraxellaceae</taxon>
        <taxon>Lwoffella</taxon>
    </lineage>
</organism>
<evidence type="ECO:0000256" key="2">
    <source>
        <dbReference type="ARBA" id="ARBA00005698"/>
    </source>
</evidence>
<evidence type="ECO:0000256" key="7">
    <source>
        <dbReference type="ARBA" id="ARBA00022967"/>
    </source>
</evidence>
<comment type="catalytic activity">
    <reaction evidence="12 13">
        <text>a quinone + NADH + 5 H(+)(in) = a quinol + NAD(+) + 4 H(+)(out)</text>
        <dbReference type="Rhea" id="RHEA:57888"/>
        <dbReference type="ChEBI" id="CHEBI:15378"/>
        <dbReference type="ChEBI" id="CHEBI:24646"/>
        <dbReference type="ChEBI" id="CHEBI:57540"/>
        <dbReference type="ChEBI" id="CHEBI:57945"/>
        <dbReference type="ChEBI" id="CHEBI:132124"/>
    </reaction>
</comment>
<dbReference type="InterPro" id="IPR042106">
    <property type="entry name" value="Nuo/plastoQ_OxRdtase_6_NuoJ"/>
</dbReference>
<keyword evidence="7" id="KW-1278">Translocase</keyword>
<comment type="subunit">
    <text evidence="11">Composed of 13 different subunits. Subunits NuoA, H, J, K, L, M, N constitute the membrane sector of the complex.</text>
</comment>
<dbReference type="Pfam" id="PF00499">
    <property type="entry name" value="Oxidored_q3"/>
    <property type="match status" value="1"/>
</dbReference>
<evidence type="ECO:0000256" key="13">
    <source>
        <dbReference type="RuleBase" id="RU004429"/>
    </source>
</evidence>
<dbReference type="GO" id="GO:0048038">
    <property type="term" value="F:quinone binding"/>
    <property type="evidence" value="ECO:0007669"/>
    <property type="project" value="UniProtKB-UniRule"/>
</dbReference>
<dbReference type="AlphaFoldDB" id="A0A1T0CKH2"/>
<evidence type="ECO:0000256" key="10">
    <source>
        <dbReference type="ARBA" id="ARBA00023136"/>
    </source>
</evidence>
<evidence type="ECO:0000256" key="9">
    <source>
        <dbReference type="ARBA" id="ARBA00023027"/>
    </source>
</evidence>
<protein>
    <recommendedName>
        <fullName evidence="3 13">NADH-quinone oxidoreductase subunit J</fullName>
        <ecNumber evidence="13">7.1.1.-</ecNumber>
    </recommendedName>
</protein>
<dbReference type="EC" id="7.1.1.-" evidence="13"/>
<evidence type="ECO:0000256" key="6">
    <source>
        <dbReference type="ARBA" id="ARBA00022719"/>
    </source>
</evidence>
<comment type="subcellular location">
    <subcellularLocation>
        <location evidence="1 13">Cell membrane</location>
        <topology evidence="1 13">Multi-pass membrane protein</topology>
    </subcellularLocation>
</comment>
<dbReference type="FunFam" id="1.20.120.1200:FF:000001">
    <property type="entry name" value="NADH-quinone oxidoreductase subunit J"/>
    <property type="match status" value="1"/>
</dbReference>
<dbReference type="Gene3D" id="1.20.120.1200">
    <property type="entry name" value="NADH-ubiquinone/plastoquinone oxidoreductase chain 6, subunit NuoJ"/>
    <property type="match status" value="1"/>
</dbReference>
<keyword evidence="8 13" id="KW-1133">Transmembrane helix</keyword>
<reference evidence="14 15" key="1">
    <citation type="submission" date="2017-02" db="EMBL/GenBank/DDBJ databases">
        <title>Draft genome sequence of Moraxella lincolnii CCUG 9405T type strain.</title>
        <authorList>
            <person name="Salva-Serra F."/>
            <person name="Engstrom-Jakobsson H."/>
            <person name="Thorell K."/>
            <person name="Jaen-Luchoro D."/>
            <person name="Gonzales-Siles L."/>
            <person name="Karlsson R."/>
            <person name="Yazdan S."/>
            <person name="Boulund F."/>
            <person name="Johnning A."/>
            <person name="Engstrand L."/>
            <person name="Kristiansson E."/>
            <person name="Moore E."/>
        </authorList>
    </citation>
    <scope>NUCLEOTIDE SEQUENCE [LARGE SCALE GENOMIC DNA]</scope>
    <source>
        <strain evidence="14 15">CCUG 9405</strain>
    </source>
</reference>
<dbReference type="GO" id="GO:0008137">
    <property type="term" value="F:NADH dehydrogenase (ubiquinone) activity"/>
    <property type="evidence" value="ECO:0007669"/>
    <property type="project" value="UniProtKB-UniRule"/>
</dbReference>
<evidence type="ECO:0000256" key="11">
    <source>
        <dbReference type="ARBA" id="ARBA00025811"/>
    </source>
</evidence>
<dbReference type="GO" id="GO:0005886">
    <property type="term" value="C:plasma membrane"/>
    <property type="evidence" value="ECO:0007669"/>
    <property type="project" value="UniProtKB-SubCell"/>
</dbReference>
<evidence type="ECO:0000313" key="14">
    <source>
        <dbReference type="EMBL" id="OOS22793.1"/>
    </source>
</evidence>
<evidence type="ECO:0000256" key="1">
    <source>
        <dbReference type="ARBA" id="ARBA00004651"/>
    </source>
</evidence>
<keyword evidence="10 13" id="KW-0472">Membrane</keyword>
<comment type="caution">
    <text evidence="13">Lacks conserved residue(s) required for the propagation of feature annotation.</text>
</comment>
<feature type="transmembrane region" description="Helical" evidence="13">
    <location>
        <begin position="168"/>
        <end position="189"/>
    </location>
</feature>
<dbReference type="PANTHER" id="PTHR33269">
    <property type="entry name" value="NADH-UBIQUINONE OXIDOREDUCTASE CHAIN 6"/>
    <property type="match status" value="1"/>
</dbReference>
<comment type="caution">
    <text evidence="14">The sequence shown here is derived from an EMBL/GenBank/DDBJ whole genome shotgun (WGS) entry which is preliminary data.</text>
</comment>
<evidence type="ECO:0000256" key="3">
    <source>
        <dbReference type="ARBA" id="ARBA00019907"/>
    </source>
</evidence>
<gene>
    <name evidence="14" type="ORF">B0682_00835</name>
</gene>
<evidence type="ECO:0000256" key="8">
    <source>
        <dbReference type="ARBA" id="ARBA00022989"/>
    </source>
</evidence>
<keyword evidence="9 13" id="KW-0520">NAD</keyword>
<dbReference type="STRING" id="90241.B0682_00835"/>
<comment type="function">
    <text evidence="13">NDH-1 shuttles electrons from NADH, via FMN and iron-sulfur (Fe-S) centers, to quinones in the respiratory chain. Couples the redox reaction to proton translocation (for every two electrons transferred, four hydrogen ions are translocated across the cytoplasmic membrane), and thus conserves the redox energy in a proton gradient.</text>
</comment>
<comment type="similarity">
    <text evidence="2 13">Belongs to the complex I subunit 6 family.</text>
</comment>
<keyword evidence="6 13" id="KW-0874">Quinone</keyword>
<dbReference type="EMBL" id="MUYT01000001">
    <property type="protein sequence ID" value="OOS22793.1"/>
    <property type="molecule type" value="Genomic_DNA"/>
</dbReference>
<dbReference type="Proteomes" id="UP000191094">
    <property type="component" value="Unassembled WGS sequence"/>
</dbReference>
<evidence type="ECO:0000313" key="15">
    <source>
        <dbReference type="Proteomes" id="UP000191094"/>
    </source>
</evidence>
<dbReference type="NCBIfam" id="NF005162">
    <property type="entry name" value="PRK06638.1-1"/>
    <property type="match status" value="1"/>
</dbReference>
<feature type="transmembrane region" description="Helical" evidence="13">
    <location>
        <begin position="52"/>
        <end position="74"/>
    </location>
</feature>
<sequence length="260" mass="27525">MMSLLTVSTAPLLAFPLAMSSATSSLVGFYVLGLVAIMASLRVIMHPNPVHAILSMIVSLLAVAGIFFLIGASFAGALEIIVYAGAILVLFVFVIMMLNLGQANDAKEASWLNGQIWATPVGVGLIIALILFAMIADMGQVASVGDAGLIGADEVTAQQVGIRLFTDYGLLVEVAGLLLLAALVSAYHIGKKAIDDENVSHGSMKHDMYDEQGEKMIVINDTDDSNHGNDNHGKVRIHLTKELATQAKHGKKLSTDEETP</sequence>
<evidence type="ECO:0000256" key="12">
    <source>
        <dbReference type="ARBA" id="ARBA00047712"/>
    </source>
</evidence>
<evidence type="ECO:0000256" key="5">
    <source>
        <dbReference type="ARBA" id="ARBA00022692"/>
    </source>
</evidence>
<feature type="transmembrane region" description="Helical" evidence="13">
    <location>
        <begin position="80"/>
        <end position="100"/>
    </location>
</feature>
<feature type="transmembrane region" description="Helical" evidence="13">
    <location>
        <begin position="112"/>
        <end position="136"/>
    </location>
</feature>
<dbReference type="InterPro" id="IPR001457">
    <property type="entry name" value="NADH_UbQ/plastoQ_OxRdtase_su6"/>
</dbReference>